<dbReference type="SFLD" id="SFLDG00180">
    <property type="entry name" value="muconate_cycloisomerase"/>
    <property type="match status" value="1"/>
</dbReference>
<feature type="active site" description="Proton acceptor; specific for (S)-substrate epimerization" evidence="5">
    <location>
        <position position="268"/>
    </location>
</feature>
<dbReference type="SUPFAM" id="SSF51604">
    <property type="entry name" value="Enolase C-terminal domain-like"/>
    <property type="match status" value="1"/>
</dbReference>
<evidence type="ECO:0000256" key="1">
    <source>
        <dbReference type="ARBA" id="ARBA00008031"/>
    </source>
</evidence>
<accession>A0AAW9SCM4</accession>
<dbReference type="AlphaFoldDB" id="A0AAW9SCM4"/>
<feature type="domain" description="Mandelate racemase/muconate lactonizing enzyme C-terminal" evidence="8">
    <location>
        <begin position="144"/>
        <end position="240"/>
    </location>
</feature>
<feature type="active site" description="Proton acceptor; specific for (R)-substrate epimerization" evidence="5">
    <location>
        <position position="165"/>
    </location>
</feature>
<dbReference type="InterPro" id="IPR029017">
    <property type="entry name" value="Enolase-like_N"/>
</dbReference>
<name>A0AAW9SCM4_9BACT</name>
<dbReference type="SUPFAM" id="SSF54826">
    <property type="entry name" value="Enolase N-terminal domain-like"/>
    <property type="match status" value="1"/>
</dbReference>
<feature type="binding site" evidence="6">
    <location>
        <position position="193"/>
    </location>
    <ligand>
        <name>Mg(2+)</name>
        <dbReference type="ChEBI" id="CHEBI:18420"/>
    </ligand>
</feature>
<dbReference type="CDD" id="cd03319">
    <property type="entry name" value="L-Ala-DL-Glu_epimerase"/>
    <property type="match status" value="1"/>
</dbReference>
<dbReference type="Pfam" id="PF13378">
    <property type="entry name" value="MR_MLE_C"/>
    <property type="match status" value="1"/>
</dbReference>
<comment type="cofactor">
    <cofactor evidence="6 7">
        <name>Mg(2+)</name>
        <dbReference type="ChEBI" id="CHEBI:18420"/>
    </cofactor>
    <text evidence="6 7">Binds 1 Mg(2+) ion per subunit.</text>
</comment>
<dbReference type="SMART" id="SM00922">
    <property type="entry name" value="MR_MLE"/>
    <property type="match status" value="1"/>
</dbReference>
<keyword evidence="2 6" id="KW-0479">Metal-binding</keyword>
<dbReference type="EC" id="5.1.1.-" evidence="7"/>
<keyword evidence="4 7" id="KW-0413">Isomerase</keyword>
<evidence type="ECO:0000256" key="7">
    <source>
        <dbReference type="RuleBase" id="RU366006"/>
    </source>
</evidence>
<comment type="similarity">
    <text evidence="1 7">Belongs to the mandelate racemase/muconate lactonizing enzyme family.</text>
</comment>
<dbReference type="GO" id="GO:0000287">
    <property type="term" value="F:magnesium ion binding"/>
    <property type="evidence" value="ECO:0007669"/>
    <property type="project" value="UniProtKB-ARBA"/>
</dbReference>
<dbReference type="RefSeq" id="WP_346821259.1">
    <property type="nucleotide sequence ID" value="NZ_JBDKWZ010000005.1"/>
</dbReference>
<reference evidence="9 10" key="1">
    <citation type="submission" date="2024-04" db="EMBL/GenBank/DDBJ databases">
        <title>Novel genus in family Flammeovirgaceae.</title>
        <authorList>
            <person name="Nguyen T.H."/>
            <person name="Vuong T.Q."/>
            <person name="Le H."/>
            <person name="Kim S.-G."/>
        </authorList>
    </citation>
    <scope>NUCLEOTIDE SEQUENCE [LARGE SCALE GENOMIC DNA]</scope>
    <source>
        <strain evidence="9 10">JCM 23209</strain>
    </source>
</reference>
<keyword evidence="10" id="KW-1185">Reference proteome</keyword>
<evidence type="ECO:0000256" key="5">
    <source>
        <dbReference type="PIRSR" id="PIRSR634603-1"/>
    </source>
</evidence>
<comment type="caution">
    <text evidence="9">The sequence shown here is derived from an EMBL/GenBank/DDBJ whole genome shotgun (WGS) entry which is preliminary data.</text>
</comment>
<evidence type="ECO:0000313" key="9">
    <source>
        <dbReference type="EMBL" id="MEN7548481.1"/>
    </source>
</evidence>
<dbReference type="SFLD" id="SFLDF00009">
    <property type="entry name" value="o-succinylbenzoate_synthase"/>
    <property type="match status" value="1"/>
</dbReference>
<dbReference type="SFLD" id="SFLDS00001">
    <property type="entry name" value="Enolase"/>
    <property type="match status" value="1"/>
</dbReference>
<evidence type="ECO:0000313" key="10">
    <source>
        <dbReference type="Proteomes" id="UP001403385"/>
    </source>
</evidence>
<dbReference type="FunFam" id="3.30.390.10:FF:000009">
    <property type="entry name" value="Hydrophobic dipeptide epimerase"/>
    <property type="match status" value="1"/>
</dbReference>
<feature type="binding site" evidence="6">
    <location>
        <position position="219"/>
    </location>
    <ligand>
        <name>Mg(2+)</name>
        <dbReference type="ChEBI" id="CHEBI:18420"/>
    </ligand>
</feature>
<dbReference type="Gene3D" id="3.20.20.120">
    <property type="entry name" value="Enolase-like C-terminal domain"/>
    <property type="match status" value="1"/>
</dbReference>
<dbReference type="PANTHER" id="PTHR48073">
    <property type="entry name" value="O-SUCCINYLBENZOATE SYNTHASE-RELATED"/>
    <property type="match status" value="1"/>
</dbReference>
<protein>
    <recommendedName>
        <fullName evidence="7">Dipeptide epimerase</fullName>
        <ecNumber evidence="7">5.1.1.-</ecNumber>
    </recommendedName>
</protein>
<evidence type="ECO:0000256" key="4">
    <source>
        <dbReference type="ARBA" id="ARBA00023235"/>
    </source>
</evidence>
<dbReference type="InterPro" id="IPR013341">
    <property type="entry name" value="Mandelate_racemase_N_dom"/>
</dbReference>
<dbReference type="GO" id="GO:0006518">
    <property type="term" value="P:peptide metabolic process"/>
    <property type="evidence" value="ECO:0007669"/>
    <property type="project" value="UniProtKB-ARBA"/>
</dbReference>
<dbReference type="InterPro" id="IPR029065">
    <property type="entry name" value="Enolase_C-like"/>
</dbReference>
<sequence length="371" mass="40594">MSQLLIKKIELYPSEIPLKAPFITSLEQLEYAANVIVRIHTNHGFIGYGECSPFKTINGESMETGMAVGQYLAKALLRQNPLDLEACSALMDKAIYGNSSIKSALDMALFDLAAQQAGLPLYAFLGGNNRKPLVTDYTVSLDEPSKMAQDALQIKEAGFSVIKVKLGAGDGRDVERIRLIREVIGEKIPLRIDANQGWNVPTAISTLQALAPYHIQHCEEPIPRWLFMDLPKIKAQSPIPIMADESCCDHHDAQRLIALDACTSFNLKLGKSSGLLKAQKIVKLAEEAGMEMQVGGFLESRLAFTASAHLALSSDRIVYFDFDTPLMFAQDPVVGGMSYLKNGTIKMPEVPGLGASFDASYLESLEKVVIE</sequence>
<dbReference type="EMBL" id="JBDKWZ010000005">
    <property type="protein sequence ID" value="MEN7548481.1"/>
    <property type="molecule type" value="Genomic_DNA"/>
</dbReference>
<keyword evidence="3 6" id="KW-0460">Magnesium</keyword>
<dbReference type="InterPro" id="IPR013342">
    <property type="entry name" value="Mandelate_racemase_C"/>
</dbReference>
<dbReference type="Proteomes" id="UP001403385">
    <property type="component" value="Unassembled WGS sequence"/>
</dbReference>
<feature type="binding site" evidence="6">
    <location>
        <position position="244"/>
    </location>
    <ligand>
        <name>Mg(2+)</name>
        <dbReference type="ChEBI" id="CHEBI:18420"/>
    </ligand>
</feature>
<dbReference type="GO" id="GO:0016855">
    <property type="term" value="F:racemase and epimerase activity, acting on amino acids and derivatives"/>
    <property type="evidence" value="ECO:0007669"/>
    <property type="project" value="UniProtKB-UniRule"/>
</dbReference>
<evidence type="ECO:0000256" key="2">
    <source>
        <dbReference type="ARBA" id="ARBA00022723"/>
    </source>
</evidence>
<gene>
    <name evidence="9" type="ORF">AAG747_11210</name>
</gene>
<dbReference type="Pfam" id="PF02746">
    <property type="entry name" value="MR_MLE_N"/>
    <property type="match status" value="1"/>
</dbReference>
<evidence type="ECO:0000256" key="6">
    <source>
        <dbReference type="PIRSR" id="PIRSR634603-3"/>
    </source>
</evidence>
<dbReference type="PANTHER" id="PTHR48073:SF2">
    <property type="entry name" value="O-SUCCINYLBENZOATE SYNTHASE"/>
    <property type="match status" value="1"/>
</dbReference>
<proteinExistence type="inferred from homology"/>
<dbReference type="InterPro" id="IPR036849">
    <property type="entry name" value="Enolase-like_C_sf"/>
</dbReference>
<evidence type="ECO:0000259" key="8">
    <source>
        <dbReference type="SMART" id="SM00922"/>
    </source>
</evidence>
<organism evidence="9 10">
    <name type="scientific">Rapidithrix thailandica</name>
    <dbReference type="NCBI Taxonomy" id="413964"/>
    <lineage>
        <taxon>Bacteria</taxon>
        <taxon>Pseudomonadati</taxon>
        <taxon>Bacteroidota</taxon>
        <taxon>Cytophagia</taxon>
        <taxon>Cytophagales</taxon>
        <taxon>Flammeovirgaceae</taxon>
        <taxon>Rapidithrix</taxon>
    </lineage>
</organism>
<evidence type="ECO:0000256" key="3">
    <source>
        <dbReference type="ARBA" id="ARBA00022842"/>
    </source>
</evidence>
<dbReference type="Gene3D" id="3.30.390.10">
    <property type="entry name" value="Enolase-like, N-terminal domain"/>
    <property type="match status" value="1"/>
</dbReference>
<dbReference type="InterPro" id="IPR034603">
    <property type="entry name" value="Dipeptide_epimerase"/>
</dbReference>